<protein>
    <submittedName>
        <fullName evidence="3">Uncharacterized protein</fullName>
    </submittedName>
</protein>
<name>A0A3M0DZ31_9EURY</name>
<dbReference type="InterPro" id="IPR054162">
    <property type="entry name" value="DUF6293_C"/>
</dbReference>
<proteinExistence type="predicted"/>
<dbReference type="EMBL" id="REFS01000001">
    <property type="protein sequence ID" value="RMB24983.1"/>
    <property type="molecule type" value="Genomic_DNA"/>
</dbReference>
<dbReference type="Pfam" id="PF22665">
    <property type="entry name" value="WHD_DUF6293"/>
    <property type="match status" value="1"/>
</dbReference>
<dbReference type="InterPro" id="IPR046260">
    <property type="entry name" value="HFX_2341-like_N"/>
</dbReference>
<dbReference type="Proteomes" id="UP000277326">
    <property type="component" value="Unassembled WGS sequence"/>
</dbReference>
<dbReference type="GeneID" id="38471182"/>
<gene>
    <name evidence="3" type="ORF">ATH50_0066</name>
</gene>
<feature type="domain" description="DUF6293" evidence="2">
    <location>
        <begin position="137"/>
        <end position="261"/>
    </location>
</feature>
<sequence length="288" mass="31294">MFAKRVHIVPVGEDIERMVSPVRKMAADRVYLLADEAESSVARAETVVERLASEGVETAVESVDHGTVYAILGLVTTLADRHAPDDTVRVNVSTGSRLATIGAALACMDDDTDAEAYHVPTADMETVTDRENEVSVVPDYPIESPSRDEVATMAIIATLDTDVYTPKKRDLIDEAIRLQAELDGAIPFAERIVRSADVPAGQVTGFGDIGPSQQKGAYRTFRERALAELETREYVTIDDDSVGRSDPITLTPTGEAALRAFRHKVLDVVETLDTHAAPDWLTEGLESE</sequence>
<reference evidence="3 4" key="1">
    <citation type="journal article" date="2015" name="Stand. Genomic Sci.">
        <title>Genomic Encyclopedia of Bacterial and Archaeal Type Strains, Phase III: the genomes of soil and plant-associated and newly described type strains.</title>
        <authorList>
            <person name="Whitman W.B."/>
            <person name="Woyke T."/>
            <person name="Klenk H.P."/>
            <person name="Zhou Y."/>
            <person name="Lilburn T.G."/>
            <person name="Beck B.J."/>
            <person name="De Vos P."/>
            <person name="Vandamme P."/>
            <person name="Eisen J.A."/>
            <person name="Garrity G."/>
            <person name="Hugenholtz P."/>
            <person name="Kyrpides N.C."/>
        </authorList>
    </citation>
    <scope>NUCLEOTIDE SEQUENCE [LARGE SCALE GENOMIC DNA]</scope>
    <source>
        <strain evidence="3 4">CGMCC 1.10124</strain>
    </source>
</reference>
<accession>A0A3M0DZ31</accession>
<dbReference type="Pfam" id="PF19810">
    <property type="entry name" value="HFX_2341_N"/>
    <property type="match status" value="1"/>
</dbReference>
<dbReference type="AlphaFoldDB" id="A0A3M0DZ31"/>
<dbReference type="RefSeq" id="WP_121918830.1">
    <property type="nucleotide sequence ID" value="NZ_CP034145.1"/>
</dbReference>
<evidence type="ECO:0000313" key="3">
    <source>
        <dbReference type="EMBL" id="RMB24983.1"/>
    </source>
</evidence>
<organism evidence="3 4">
    <name type="scientific">Haloplanus aerogenes</name>
    <dbReference type="NCBI Taxonomy" id="660522"/>
    <lineage>
        <taxon>Archaea</taxon>
        <taxon>Methanobacteriati</taxon>
        <taxon>Methanobacteriota</taxon>
        <taxon>Stenosarchaea group</taxon>
        <taxon>Halobacteria</taxon>
        <taxon>Halobacteriales</taxon>
        <taxon>Haloferacaceae</taxon>
        <taxon>Haloplanus</taxon>
    </lineage>
</organism>
<evidence type="ECO:0000259" key="1">
    <source>
        <dbReference type="Pfam" id="PF19810"/>
    </source>
</evidence>
<comment type="caution">
    <text evidence="3">The sequence shown here is derived from an EMBL/GenBank/DDBJ whole genome shotgun (WGS) entry which is preliminary data.</text>
</comment>
<evidence type="ECO:0000313" key="4">
    <source>
        <dbReference type="Proteomes" id="UP000277326"/>
    </source>
</evidence>
<feature type="domain" description="HFX-2341-like N-terminal" evidence="1">
    <location>
        <begin position="5"/>
        <end position="120"/>
    </location>
</feature>
<evidence type="ECO:0000259" key="2">
    <source>
        <dbReference type="Pfam" id="PF22665"/>
    </source>
</evidence>